<protein>
    <submittedName>
        <fullName evidence="4">Oxidoreductase</fullName>
    </submittedName>
</protein>
<comment type="caution">
    <text evidence="4">The sequence shown here is derived from an EMBL/GenBank/DDBJ whole genome shotgun (WGS) entry which is preliminary data.</text>
</comment>
<sequence length="386" mass="41684">MRERCDLSMDKINIAIIGGAGFMGHAHSSALGLADLSGLGVRINRHVLVEPDPGVARSAAEELGWSEASTDWREVVAREDVDVVDIVTPPDLHEEVTLAAIAAGKHVFCEKPITNDAASGWRIARAAEEAAVLVQVGFNYRHTAAVQYTKALLEAGELGVPLQFRATYLQETGLLWGKTPGRWRNSRGTGGSGASGDIGSHIVDVAEFFNGPILRLNALARAMHEDRSQGWMPESTRISEDLLDDAAVWIAEFANGVIGSFAVSFYASGRKNQYRFSFDATKAAVDFDWNHREEFRISRVADAPVDAGFKTVHTSLEHPNGHWKLAGLGSGYVDVSASQFHSFFSAIVKGEQAHPSAAEATHVQEVVEAISRSASTGQWVDVPPSP</sequence>
<dbReference type="Pfam" id="PF01408">
    <property type="entry name" value="GFO_IDH_MocA"/>
    <property type="match status" value="1"/>
</dbReference>
<dbReference type="InterPro" id="IPR050463">
    <property type="entry name" value="Gfo/Idh/MocA_oxidrdct_glycsds"/>
</dbReference>
<dbReference type="Pfam" id="PF22725">
    <property type="entry name" value="GFO_IDH_MocA_C3"/>
    <property type="match status" value="1"/>
</dbReference>
<gene>
    <name evidence="4" type="ORF">Aple_068060</name>
</gene>
<feature type="domain" description="GFO/IDH/MocA-like oxidoreductase" evidence="3">
    <location>
        <begin position="147"/>
        <end position="283"/>
    </location>
</feature>
<dbReference type="PANTHER" id="PTHR43818">
    <property type="entry name" value="BCDNA.GH03377"/>
    <property type="match status" value="1"/>
</dbReference>
<organism evidence="4 5">
    <name type="scientific">Acrocarpospora pleiomorpha</name>
    <dbReference type="NCBI Taxonomy" id="90975"/>
    <lineage>
        <taxon>Bacteria</taxon>
        <taxon>Bacillati</taxon>
        <taxon>Actinomycetota</taxon>
        <taxon>Actinomycetes</taxon>
        <taxon>Streptosporangiales</taxon>
        <taxon>Streptosporangiaceae</taxon>
        <taxon>Acrocarpospora</taxon>
    </lineage>
</organism>
<keyword evidence="1" id="KW-0560">Oxidoreductase</keyword>
<evidence type="ECO:0000313" key="5">
    <source>
        <dbReference type="Proteomes" id="UP000377595"/>
    </source>
</evidence>
<evidence type="ECO:0000313" key="4">
    <source>
        <dbReference type="EMBL" id="GES23907.1"/>
    </source>
</evidence>
<dbReference type="OrthoDB" id="9792085at2"/>
<dbReference type="InterPro" id="IPR055170">
    <property type="entry name" value="GFO_IDH_MocA-like_dom"/>
</dbReference>
<name>A0A5M3XRE7_9ACTN</name>
<dbReference type="Gene3D" id="3.30.360.10">
    <property type="entry name" value="Dihydrodipicolinate Reductase, domain 2"/>
    <property type="match status" value="1"/>
</dbReference>
<evidence type="ECO:0000259" key="2">
    <source>
        <dbReference type="Pfam" id="PF01408"/>
    </source>
</evidence>
<keyword evidence="5" id="KW-1185">Reference proteome</keyword>
<dbReference type="SUPFAM" id="SSF51735">
    <property type="entry name" value="NAD(P)-binding Rossmann-fold domains"/>
    <property type="match status" value="1"/>
</dbReference>
<dbReference type="EMBL" id="BLAF01000046">
    <property type="protein sequence ID" value="GES23907.1"/>
    <property type="molecule type" value="Genomic_DNA"/>
</dbReference>
<dbReference type="GO" id="GO:0016491">
    <property type="term" value="F:oxidoreductase activity"/>
    <property type="evidence" value="ECO:0007669"/>
    <property type="project" value="UniProtKB-KW"/>
</dbReference>
<dbReference type="Gene3D" id="3.40.50.720">
    <property type="entry name" value="NAD(P)-binding Rossmann-like Domain"/>
    <property type="match status" value="1"/>
</dbReference>
<dbReference type="SUPFAM" id="SSF55347">
    <property type="entry name" value="Glyceraldehyde-3-phosphate dehydrogenase-like, C-terminal domain"/>
    <property type="match status" value="1"/>
</dbReference>
<feature type="domain" description="Gfo/Idh/MocA-like oxidoreductase N-terminal" evidence="2">
    <location>
        <begin position="12"/>
        <end position="138"/>
    </location>
</feature>
<dbReference type="AlphaFoldDB" id="A0A5M3XRE7"/>
<dbReference type="PANTHER" id="PTHR43818:SF11">
    <property type="entry name" value="BCDNA.GH03377"/>
    <property type="match status" value="1"/>
</dbReference>
<dbReference type="InterPro" id="IPR036291">
    <property type="entry name" value="NAD(P)-bd_dom_sf"/>
</dbReference>
<reference evidence="4 5" key="1">
    <citation type="submission" date="2019-10" db="EMBL/GenBank/DDBJ databases">
        <title>Whole genome shotgun sequence of Acrocarpospora pleiomorpha NBRC 16267.</title>
        <authorList>
            <person name="Ichikawa N."/>
            <person name="Kimura A."/>
            <person name="Kitahashi Y."/>
            <person name="Komaki H."/>
            <person name="Oguchi A."/>
        </authorList>
    </citation>
    <scope>NUCLEOTIDE SEQUENCE [LARGE SCALE GENOMIC DNA]</scope>
    <source>
        <strain evidence="4 5">NBRC 16267</strain>
    </source>
</reference>
<evidence type="ECO:0000256" key="1">
    <source>
        <dbReference type="ARBA" id="ARBA00023002"/>
    </source>
</evidence>
<accession>A0A5M3XRE7</accession>
<dbReference type="GO" id="GO:0000166">
    <property type="term" value="F:nucleotide binding"/>
    <property type="evidence" value="ECO:0007669"/>
    <property type="project" value="InterPro"/>
</dbReference>
<proteinExistence type="predicted"/>
<dbReference type="Proteomes" id="UP000377595">
    <property type="component" value="Unassembled WGS sequence"/>
</dbReference>
<evidence type="ECO:0000259" key="3">
    <source>
        <dbReference type="Pfam" id="PF22725"/>
    </source>
</evidence>
<dbReference type="InterPro" id="IPR000683">
    <property type="entry name" value="Gfo/Idh/MocA-like_OxRdtase_N"/>
</dbReference>